<dbReference type="PANTHER" id="PTHR13483:SF3">
    <property type="entry name" value="BOX C_D SNORNA PROTEIN 1"/>
    <property type="match status" value="1"/>
</dbReference>
<keyword evidence="3 8" id="KW-0863">Zinc-finger</keyword>
<comment type="caution">
    <text evidence="10">The sequence shown here is derived from an EMBL/GenBank/DDBJ whole genome shotgun (WGS) entry which is preliminary data.</text>
</comment>
<sequence length="722" mass="79233">MVDAGSKRALEDAAQPIEALTSGGSAVVCCGCGNTDVKYRCPRCERITCSLQCCVAHKNEFDCNGKRDRTKFVGIKSFTDADLSSDFFFLEEVSRSTNRAARSRSELNANAKRYNSNKKRKVAATKANTSGALINPDIPADWLARFPIAVQLFAEHTAKRGVALTLLAPGMSKRSRNTSYMDVKKKTLYWRVEWAFPSAEVAVSHFEERAKDDTTLFELLGKYLNPSQDNVATRGKLKKYAIPEWKEHILLLLRKEFTPASQPQYYRLDGNLSLESNLKRKAVVEFPVITIALVADAEKYPVAYDAIETVASTEASIELAQNEQVSAAEPEAMEVWPSADVTTPEQSATEDEAMSTVTEKLFLIQEEDIVKSQAPTQLRNCTGDAWTVAAIHSKETMSWFADSELKPTGYSVSYVCNNLSKHGEMMVYASVDDAVYVDATHTPYLTHKLPSAEKSAVHQVRFCTLKGLAIIVVASDSGIQIYDGTGEECLSEIALKDTVGADVEGDNLYCQGICSVHMKQPRLVVGTSLGKMLVIEKNEEAKSGEGSSSFDVCKVLSEHEAAICCVESSFDGTLMASSDTSGDILIRNPGEGFEVLHRIAIDEYHATCMTFMAENWLVVGFVTGCLRLFSPDDFHLHAEVAAHTRAITALDAHNEFVASVSEDTFLNIWEISSSKPGSGPRVKLASSQAVPNDLLTGVAFMSTNTLFTATYDTAHLKFWSPE</sequence>
<comment type="similarity">
    <text evidence="6">Belongs to the BCD1 family.</text>
</comment>
<dbReference type="InterPro" id="IPR051639">
    <property type="entry name" value="BCD1"/>
</dbReference>
<evidence type="ECO:0000313" key="10">
    <source>
        <dbReference type="EMBL" id="KAG7388433.1"/>
    </source>
</evidence>
<dbReference type="EMBL" id="JAGDFL010000442">
    <property type="protein sequence ID" value="KAG7388433.1"/>
    <property type="molecule type" value="Genomic_DNA"/>
</dbReference>
<dbReference type="GO" id="GO:0000463">
    <property type="term" value="P:maturation of LSU-rRNA from tricistronic rRNA transcript (SSU-rRNA, 5.8S rRNA, LSU-rRNA)"/>
    <property type="evidence" value="ECO:0007669"/>
    <property type="project" value="TreeGrafter"/>
</dbReference>
<name>A0A8T1W8G5_9STRA</name>
<dbReference type="GO" id="GO:0005634">
    <property type="term" value="C:nucleus"/>
    <property type="evidence" value="ECO:0007669"/>
    <property type="project" value="TreeGrafter"/>
</dbReference>
<evidence type="ECO:0000256" key="8">
    <source>
        <dbReference type="PROSITE-ProRule" id="PRU00453"/>
    </source>
</evidence>
<dbReference type="Proteomes" id="UP000693981">
    <property type="component" value="Unassembled WGS sequence"/>
</dbReference>
<reference evidence="10" key="1">
    <citation type="submission" date="2021-02" db="EMBL/GenBank/DDBJ databases">
        <authorList>
            <person name="Palmer J.M."/>
        </authorList>
    </citation>
    <scope>NUCLEOTIDE SEQUENCE</scope>
    <source>
        <strain evidence="10">SCRP23</strain>
    </source>
</reference>
<dbReference type="SMART" id="SM00320">
    <property type="entry name" value="WD40"/>
    <property type="match status" value="5"/>
</dbReference>
<keyword evidence="7" id="KW-0853">WD repeat</keyword>
<feature type="repeat" description="WD" evidence="7">
    <location>
        <begin position="640"/>
        <end position="675"/>
    </location>
</feature>
<comment type="function">
    <text evidence="5">Required for box C/D snoRNAs accumulation involved in snoRNA processing, snoRNA transport to the nucleolus and ribosome biogenesis.</text>
</comment>
<evidence type="ECO:0000259" key="9">
    <source>
        <dbReference type="PROSITE" id="PS51083"/>
    </source>
</evidence>
<dbReference type="Pfam" id="PF21031">
    <property type="entry name" value="WDR54"/>
    <property type="match status" value="1"/>
</dbReference>
<dbReference type="InterPro" id="IPR057721">
    <property type="entry name" value="BCD1_alpha/beta"/>
</dbReference>
<dbReference type="GO" id="GO:0070761">
    <property type="term" value="C:pre-snoRNP complex"/>
    <property type="evidence" value="ECO:0007669"/>
    <property type="project" value="TreeGrafter"/>
</dbReference>
<dbReference type="PROSITE" id="PS50082">
    <property type="entry name" value="WD_REPEATS_2"/>
    <property type="match status" value="1"/>
</dbReference>
<dbReference type="InterPro" id="IPR019775">
    <property type="entry name" value="WD40_repeat_CS"/>
</dbReference>
<dbReference type="OrthoDB" id="756370at2759"/>
<evidence type="ECO:0000256" key="6">
    <source>
        <dbReference type="ARBA" id="ARBA00049654"/>
    </source>
</evidence>
<dbReference type="GO" id="GO:0008270">
    <property type="term" value="F:zinc ion binding"/>
    <property type="evidence" value="ECO:0007669"/>
    <property type="project" value="UniProtKB-UniRule"/>
</dbReference>
<dbReference type="GO" id="GO:0000492">
    <property type="term" value="P:box C/D snoRNP assembly"/>
    <property type="evidence" value="ECO:0007669"/>
    <property type="project" value="TreeGrafter"/>
</dbReference>
<dbReference type="AlphaFoldDB" id="A0A8T1W8G5"/>
<evidence type="ECO:0000256" key="2">
    <source>
        <dbReference type="ARBA" id="ARBA00022723"/>
    </source>
</evidence>
<dbReference type="Pfam" id="PF25790">
    <property type="entry name" value="BCD1"/>
    <property type="match status" value="1"/>
</dbReference>
<dbReference type="InterPro" id="IPR007529">
    <property type="entry name" value="Znf_HIT"/>
</dbReference>
<evidence type="ECO:0000256" key="1">
    <source>
        <dbReference type="ARBA" id="ARBA00022553"/>
    </source>
</evidence>
<keyword evidence="1" id="KW-0597">Phosphoprotein</keyword>
<dbReference type="InterPro" id="IPR049546">
    <property type="entry name" value="WDR54_beta_prop"/>
</dbReference>
<evidence type="ECO:0000256" key="5">
    <source>
        <dbReference type="ARBA" id="ARBA00049598"/>
    </source>
</evidence>
<proteinExistence type="inferred from homology"/>
<dbReference type="GO" id="GO:0048254">
    <property type="term" value="P:snoRNA localization"/>
    <property type="evidence" value="ECO:0007669"/>
    <property type="project" value="TreeGrafter"/>
</dbReference>
<dbReference type="CDD" id="cd23023">
    <property type="entry name" value="zf-HIT_BCD1"/>
    <property type="match status" value="1"/>
</dbReference>
<keyword evidence="11" id="KW-1185">Reference proteome</keyword>
<dbReference type="PANTHER" id="PTHR13483">
    <property type="entry name" value="BOX C_D SNORNA PROTEIN 1-RELATED"/>
    <property type="match status" value="1"/>
</dbReference>
<accession>A0A8T1W8G5</accession>
<keyword evidence="4" id="KW-0862">Zinc</keyword>
<evidence type="ECO:0000313" key="11">
    <source>
        <dbReference type="Proteomes" id="UP000693981"/>
    </source>
</evidence>
<dbReference type="InterPro" id="IPR001680">
    <property type="entry name" value="WD40_rpt"/>
</dbReference>
<protein>
    <submittedName>
        <fullName evidence="10">WD repeat-containing protein 54</fullName>
    </submittedName>
</protein>
<evidence type="ECO:0000256" key="3">
    <source>
        <dbReference type="ARBA" id="ARBA00022771"/>
    </source>
</evidence>
<evidence type="ECO:0000256" key="4">
    <source>
        <dbReference type="ARBA" id="ARBA00022833"/>
    </source>
</evidence>
<keyword evidence="2" id="KW-0479">Metal-binding</keyword>
<dbReference type="Pfam" id="PF04438">
    <property type="entry name" value="zf-HIT"/>
    <property type="match status" value="1"/>
</dbReference>
<gene>
    <name evidence="10" type="primary">WDR54</name>
    <name evidence="10" type="ORF">PHYBOEH_007865</name>
</gene>
<dbReference type="PROSITE" id="PS51083">
    <property type="entry name" value="ZF_HIT"/>
    <property type="match status" value="1"/>
</dbReference>
<dbReference type="PROSITE" id="PS00678">
    <property type="entry name" value="WD_REPEATS_1"/>
    <property type="match status" value="1"/>
</dbReference>
<feature type="domain" description="HIT-type" evidence="9">
    <location>
        <begin position="29"/>
        <end position="63"/>
    </location>
</feature>
<organism evidence="10 11">
    <name type="scientific">Phytophthora boehmeriae</name>
    <dbReference type="NCBI Taxonomy" id="109152"/>
    <lineage>
        <taxon>Eukaryota</taxon>
        <taxon>Sar</taxon>
        <taxon>Stramenopiles</taxon>
        <taxon>Oomycota</taxon>
        <taxon>Peronosporomycetes</taxon>
        <taxon>Peronosporales</taxon>
        <taxon>Peronosporaceae</taxon>
        <taxon>Phytophthora</taxon>
    </lineage>
</organism>
<evidence type="ECO:0000256" key="7">
    <source>
        <dbReference type="PROSITE-ProRule" id="PRU00221"/>
    </source>
</evidence>